<evidence type="ECO:0000256" key="1">
    <source>
        <dbReference type="SAM" id="MobiDB-lite"/>
    </source>
</evidence>
<feature type="compositionally biased region" description="Polar residues" evidence="1">
    <location>
        <begin position="36"/>
        <end position="51"/>
    </location>
</feature>
<feature type="compositionally biased region" description="Polar residues" evidence="1">
    <location>
        <begin position="158"/>
        <end position="169"/>
    </location>
</feature>
<keyword evidence="3" id="KW-1185">Reference proteome</keyword>
<organism evidence="2 3">
    <name type="scientific">Salvia divinorum</name>
    <name type="common">Maria pastora</name>
    <name type="synonym">Diviner's sage</name>
    <dbReference type="NCBI Taxonomy" id="28513"/>
    <lineage>
        <taxon>Eukaryota</taxon>
        <taxon>Viridiplantae</taxon>
        <taxon>Streptophyta</taxon>
        <taxon>Embryophyta</taxon>
        <taxon>Tracheophyta</taxon>
        <taxon>Spermatophyta</taxon>
        <taxon>Magnoliopsida</taxon>
        <taxon>eudicotyledons</taxon>
        <taxon>Gunneridae</taxon>
        <taxon>Pentapetalae</taxon>
        <taxon>asterids</taxon>
        <taxon>lamiids</taxon>
        <taxon>Lamiales</taxon>
        <taxon>Lamiaceae</taxon>
        <taxon>Nepetoideae</taxon>
        <taxon>Mentheae</taxon>
        <taxon>Salviinae</taxon>
        <taxon>Salvia</taxon>
        <taxon>Salvia subgen. Calosphace</taxon>
    </lineage>
</organism>
<protein>
    <submittedName>
        <fullName evidence="2">Uncharacterized protein</fullName>
    </submittedName>
</protein>
<evidence type="ECO:0000313" key="3">
    <source>
        <dbReference type="Proteomes" id="UP001567538"/>
    </source>
</evidence>
<dbReference type="EMBL" id="JBEAFC010000009">
    <property type="protein sequence ID" value="KAL1540679.1"/>
    <property type="molecule type" value="Genomic_DNA"/>
</dbReference>
<feature type="compositionally biased region" description="Low complexity" evidence="1">
    <location>
        <begin position="129"/>
        <end position="149"/>
    </location>
</feature>
<feature type="region of interest" description="Disordered" evidence="1">
    <location>
        <begin position="317"/>
        <end position="349"/>
    </location>
</feature>
<feature type="compositionally biased region" description="Basic and acidic residues" evidence="1">
    <location>
        <begin position="317"/>
        <end position="326"/>
    </location>
</feature>
<evidence type="ECO:0000313" key="2">
    <source>
        <dbReference type="EMBL" id="KAL1540679.1"/>
    </source>
</evidence>
<feature type="region of interest" description="Disordered" evidence="1">
    <location>
        <begin position="1"/>
        <end position="171"/>
    </location>
</feature>
<dbReference type="AlphaFoldDB" id="A0ABD1G967"/>
<gene>
    <name evidence="2" type="ORF">AAHA92_24993</name>
</gene>
<reference evidence="2 3" key="1">
    <citation type="submission" date="2024-06" db="EMBL/GenBank/DDBJ databases">
        <title>A chromosome level genome sequence of Diviner's sage (Salvia divinorum).</title>
        <authorList>
            <person name="Ford S.A."/>
            <person name="Ro D.-K."/>
            <person name="Ness R.W."/>
            <person name="Phillips M.A."/>
        </authorList>
    </citation>
    <scope>NUCLEOTIDE SEQUENCE [LARGE SCALE GENOMIC DNA]</scope>
    <source>
        <strain evidence="2">SAF-2024a</strain>
        <tissue evidence="2">Leaf</tissue>
    </source>
</reference>
<feature type="compositionally biased region" description="Low complexity" evidence="1">
    <location>
        <begin position="60"/>
        <end position="72"/>
    </location>
</feature>
<sequence>MGNWNPGGHWNQNGGWVPKQRDAPWRDHPNFCWAEPNSTPSPQLSSNAQQPTEEKPHWPNRNNEGANNWNRGQGNQPNWSSRNQQNQYVPPHQRGQQGNQAPNHHLNSSQGPSGQYNQSHGSGGNFHPQQGQGYNHQGGYQGNFQYNQGPVYNHPGSGPSQPYPRQQNRPTDDLMRDLLNSQQHIQSNMQANNDVVHKLQDAQLEQKAATDMLARQLAQIATSINELRGNEGKIPATVKTPNKENINQITLRSGRAYEGPEISIGNGKCSREGGEDKLVKQTGQAGDNYELRKEDLLKPIPPMADPIFLDQEPEVAYEGRKEKEEVPPESSIKGDPQTKPFPYKGAAKKKREDPVDFMESFGKLEINLPFLQALKLPPFS</sequence>
<feature type="compositionally biased region" description="Basic and acidic residues" evidence="1">
    <location>
        <begin position="19"/>
        <end position="29"/>
    </location>
</feature>
<name>A0ABD1G967_SALDI</name>
<feature type="compositionally biased region" description="Polar residues" evidence="1">
    <location>
        <begin position="73"/>
        <end position="120"/>
    </location>
</feature>
<comment type="caution">
    <text evidence="2">The sequence shown here is derived from an EMBL/GenBank/DDBJ whole genome shotgun (WGS) entry which is preliminary data.</text>
</comment>
<dbReference type="Proteomes" id="UP001567538">
    <property type="component" value="Unassembled WGS sequence"/>
</dbReference>
<proteinExistence type="predicted"/>
<accession>A0ABD1G967</accession>